<comment type="caution">
    <text evidence="3">The sequence shown here is derived from an EMBL/GenBank/DDBJ whole genome shotgun (WGS) entry which is preliminary data.</text>
</comment>
<sequence>MIDILLAGVGGQGTVLAAKVLAQAAQSKGWQVRTAETIGMAQRGGNVTSHVRMGSNGEAVYSPLITPGTADMVIALEPGEAARALPYLAPGGVLVTATTAIQPVTAALASQPYRAGDVVAALANSLQAEASHEQAAETIVAPNTVTADQDASADGAEGYPVPLFIPVDDEALVREAGASSRKSLNMMLLAVAVAQGRVPLTVDELKDAVRARVKPQFVAMNLAAIDTAVANFG</sequence>
<name>A0A369P248_9ACTN</name>
<evidence type="ECO:0000259" key="2">
    <source>
        <dbReference type="Pfam" id="PF01558"/>
    </source>
</evidence>
<accession>A0A369P248</accession>
<dbReference type="SUPFAM" id="SSF53323">
    <property type="entry name" value="Pyruvate-ferredoxin oxidoreductase, PFOR, domain III"/>
    <property type="match status" value="1"/>
</dbReference>
<gene>
    <name evidence="3" type="ORF">C1850_02450</name>
</gene>
<feature type="domain" description="Pyruvate/ketoisovalerate oxidoreductase catalytic" evidence="2">
    <location>
        <begin position="10"/>
        <end position="229"/>
    </location>
</feature>
<dbReference type="PANTHER" id="PTHR43854:SF1">
    <property type="entry name" value="INDOLEPYRUVATE OXIDOREDUCTASE SUBUNIT IORB"/>
    <property type="match status" value="1"/>
</dbReference>
<dbReference type="RefSeq" id="WP_114548467.1">
    <property type="nucleotide sequence ID" value="NZ_DBGDPA010000048.1"/>
</dbReference>
<evidence type="ECO:0000256" key="1">
    <source>
        <dbReference type="ARBA" id="ARBA00023002"/>
    </source>
</evidence>
<dbReference type="InterPro" id="IPR052198">
    <property type="entry name" value="IorB_Oxidoreductase"/>
</dbReference>
<protein>
    <submittedName>
        <fullName evidence="3">Pyruvate ferredoxin oxidoreductase</fullName>
    </submittedName>
</protein>
<dbReference type="EMBL" id="PPUT01000004">
    <property type="protein sequence ID" value="RDC46183.1"/>
    <property type="molecule type" value="Genomic_DNA"/>
</dbReference>
<keyword evidence="3" id="KW-0670">Pyruvate</keyword>
<evidence type="ECO:0000313" key="4">
    <source>
        <dbReference type="Proteomes" id="UP000253805"/>
    </source>
</evidence>
<proteinExistence type="predicted"/>
<dbReference type="Pfam" id="PF01558">
    <property type="entry name" value="POR"/>
    <property type="match status" value="1"/>
</dbReference>
<dbReference type="PANTHER" id="PTHR43854">
    <property type="entry name" value="INDOLEPYRUVATE OXIDOREDUCTASE SUBUNIT IORB"/>
    <property type="match status" value="1"/>
</dbReference>
<dbReference type="GO" id="GO:0016903">
    <property type="term" value="F:oxidoreductase activity, acting on the aldehyde or oxo group of donors"/>
    <property type="evidence" value="ECO:0007669"/>
    <property type="project" value="InterPro"/>
</dbReference>
<reference evidence="3 4" key="1">
    <citation type="journal article" date="2018" name="Elife">
        <title>Discovery and characterization of a prevalent human gut bacterial enzyme sufficient for the inactivation of a family of plant toxins.</title>
        <authorList>
            <person name="Koppel N."/>
            <person name="Bisanz J.E."/>
            <person name="Pandelia M.E."/>
            <person name="Turnbaugh P.J."/>
            <person name="Balskus E.P."/>
        </authorList>
    </citation>
    <scope>NUCLEOTIDE SEQUENCE [LARGE SCALE GENOMIC DNA]</scope>
    <source>
        <strain evidence="3 4">OB21 GAM 11</strain>
    </source>
</reference>
<dbReference type="InterPro" id="IPR002869">
    <property type="entry name" value="Pyrv_flavodox_OxRed_cen"/>
</dbReference>
<dbReference type="InterPro" id="IPR019752">
    <property type="entry name" value="Pyrv/ketoisovalerate_OxRed_cat"/>
</dbReference>
<dbReference type="Proteomes" id="UP000253805">
    <property type="component" value="Unassembled WGS sequence"/>
</dbReference>
<keyword evidence="1" id="KW-0560">Oxidoreductase</keyword>
<organism evidence="3 4">
    <name type="scientific">Adlercreutzia equolifaciens subsp. celatus</name>
    <dbReference type="NCBI Taxonomy" id="394340"/>
    <lineage>
        <taxon>Bacteria</taxon>
        <taxon>Bacillati</taxon>
        <taxon>Actinomycetota</taxon>
        <taxon>Coriobacteriia</taxon>
        <taxon>Eggerthellales</taxon>
        <taxon>Eggerthellaceae</taxon>
        <taxon>Adlercreutzia</taxon>
    </lineage>
</organism>
<dbReference type="Gene3D" id="3.40.920.10">
    <property type="entry name" value="Pyruvate-ferredoxin oxidoreductase, PFOR, domain III"/>
    <property type="match status" value="1"/>
</dbReference>
<evidence type="ECO:0000313" key="3">
    <source>
        <dbReference type="EMBL" id="RDC46183.1"/>
    </source>
</evidence>
<dbReference type="AlphaFoldDB" id="A0A369P248"/>